<name>F8QZ83_MANIN</name>
<reference evidence="2" key="1">
    <citation type="submission" date="2010-06" db="EMBL/GenBank/DDBJ databases">
        <title>Cloning and Characterization Analysis of NBS-LRR Type Disease Resistance Gene Analogs in Mango (Mangifera indica Linn.).</title>
        <authorList>
            <person name="Liu Y."/>
            <person name="Lei X."/>
            <person name="Yao Q."/>
        </authorList>
    </citation>
    <scope>NUCLEOTIDE SEQUENCE</scope>
</reference>
<evidence type="ECO:0000259" key="1">
    <source>
        <dbReference type="Pfam" id="PF00931"/>
    </source>
</evidence>
<dbReference type="Pfam" id="PF00931">
    <property type="entry name" value="NB-ARC"/>
    <property type="match status" value="1"/>
</dbReference>
<gene>
    <name evidence="2" type="primary">MRNBS15</name>
</gene>
<accession>F8QZ83</accession>
<dbReference type="EMBL" id="HM446521">
    <property type="protein sequence ID" value="AEH49855.1"/>
    <property type="molecule type" value="Genomic_DNA"/>
</dbReference>
<dbReference type="InterPro" id="IPR044974">
    <property type="entry name" value="Disease_R_plants"/>
</dbReference>
<dbReference type="GO" id="GO:0043531">
    <property type="term" value="F:ADP binding"/>
    <property type="evidence" value="ECO:0007669"/>
    <property type="project" value="InterPro"/>
</dbReference>
<dbReference type="InterPro" id="IPR002182">
    <property type="entry name" value="NB-ARC"/>
</dbReference>
<dbReference type="AlphaFoldDB" id="F8QZ83"/>
<dbReference type="SUPFAM" id="SSF52540">
    <property type="entry name" value="P-loop containing nucleoside triphosphate hydrolases"/>
    <property type="match status" value="1"/>
</dbReference>
<feature type="non-terminal residue" evidence="2">
    <location>
        <position position="82"/>
    </location>
</feature>
<dbReference type="Gene3D" id="3.40.50.300">
    <property type="entry name" value="P-loop containing nucleotide triphosphate hydrolases"/>
    <property type="match status" value="1"/>
</dbReference>
<evidence type="ECO:0000313" key="2">
    <source>
        <dbReference type="EMBL" id="AEH49855.1"/>
    </source>
</evidence>
<feature type="non-terminal residue" evidence="2">
    <location>
        <position position="1"/>
    </location>
</feature>
<dbReference type="GO" id="GO:0006952">
    <property type="term" value="P:defense response"/>
    <property type="evidence" value="ECO:0007669"/>
    <property type="project" value="InterPro"/>
</dbReference>
<dbReference type="PANTHER" id="PTHR11017:SF479">
    <property type="entry name" value="DISEASE RESISTANCE PROTEIN (TIR-NBS-LRR CLASS) FAMILY"/>
    <property type="match status" value="1"/>
</dbReference>
<dbReference type="PANTHER" id="PTHR11017">
    <property type="entry name" value="LEUCINE-RICH REPEAT-CONTAINING PROTEIN"/>
    <property type="match status" value="1"/>
</dbReference>
<protein>
    <submittedName>
        <fullName evidence="2">NBS-LRR disease resistance protein</fullName>
    </submittedName>
</protein>
<organism evidence="2">
    <name type="scientific">Mangifera indica</name>
    <name type="common">Mango</name>
    <dbReference type="NCBI Taxonomy" id="29780"/>
    <lineage>
        <taxon>Eukaryota</taxon>
        <taxon>Viridiplantae</taxon>
        <taxon>Streptophyta</taxon>
        <taxon>Embryophyta</taxon>
        <taxon>Tracheophyta</taxon>
        <taxon>Spermatophyta</taxon>
        <taxon>Magnoliopsida</taxon>
        <taxon>eudicotyledons</taxon>
        <taxon>Gunneridae</taxon>
        <taxon>Pentapetalae</taxon>
        <taxon>rosids</taxon>
        <taxon>malvids</taxon>
        <taxon>Sapindales</taxon>
        <taxon>Anacardiaceae</taxon>
        <taxon>Mangifera</taxon>
    </lineage>
</organism>
<feature type="domain" description="NB-ARC" evidence="1">
    <location>
        <begin position="1"/>
        <end position="82"/>
    </location>
</feature>
<sequence>GMGGIGKTTLANVVFNKIFRQFEVSYFIKNIREESEKIGGLNDIRQKLNHALLGDINPNIGFIFPIERLSRKRVLIVLDDVW</sequence>
<dbReference type="InterPro" id="IPR027417">
    <property type="entry name" value="P-loop_NTPase"/>
</dbReference>
<proteinExistence type="predicted"/>